<dbReference type="GO" id="GO:0005829">
    <property type="term" value="C:cytosol"/>
    <property type="evidence" value="ECO:0007669"/>
    <property type="project" value="TreeGrafter"/>
</dbReference>
<feature type="domain" description="NADP-dependent oxidoreductase" evidence="2">
    <location>
        <begin position="15"/>
        <end position="312"/>
    </location>
</feature>
<dbReference type="InterPro" id="IPR036812">
    <property type="entry name" value="NAD(P)_OxRdtase_dom_sf"/>
</dbReference>
<evidence type="ECO:0000313" key="4">
    <source>
        <dbReference type="Proteomes" id="UP000509241"/>
    </source>
</evidence>
<dbReference type="InterPro" id="IPR050523">
    <property type="entry name" value="AKR_Detox_Biosynth"/>
</dbReference>
<dbReference type="EMBL" id="CP058601">
    <property type="protein sequence ID" value="QLG50629.1"/>
    <property type="molecule type" value="Genomic_DNA"/>
</dbReference>
<dbReference type="Proteomes" id="UP000509241">
    <property type="component" value="Chromosome"/>
</dbReference>
<evidence type="ECO:0000256" key="1">
    <source>
        <dbReference type="ARBA" id="ARBA00023002"/>
    </source>
</evidence>
<dbReference type="SUPFAM" id="SSF51430">
    <property type="entry name" value="NAD(P)-linked oxidoreductase"/>
    <property type="match status" value="1"/>
</dbReference>
<dbReference type="PANTHER" id="PTHR43364:SF4">
    <property type="entry name" value="NAD(P)-LINKED OXIDOREDUCTASE SUPERFAMILY PROTEIN"/>
    <property type="match status" value="1"/>
</dbReference>
<dbReference type="InterPro" id="IPR023210">
    <property type="entry name" value="NADP_OxRdtase_dom"/>
</dbReference>
<dbReference type="Pfam" id="PF00248">
    <property type="entry name" value="Aldo_ket_red"/>
    <property type="match status" value="1"/>
</dbReference>
<dbReference type="PANTHER" id="PTHR43364">
    <property type="entry name" value="NADH-SPECIFIC METHYLGLYOXAL REDUCTASE-RELATED"/>
    <property type="match status" value="1"/>
</dbReference>
<dbReference type="AlphaFoldDB" id="A0A7D5GUC1"/>
<dbReference type="GO" id="GO:0016491">
    <property type="term" value="F:oxidoreductase activity"/>
    <property type="evidence" value="ECO:0007669"/>
    <property type="project" value="UniProtKB-KW"/>
</dbReference>
<organism evidence="3 4">
    <name type="scientific">Natrinema halophilum</name>
    <dbReference type="NCBI Taxonomy" id="1699371"/>
    <lineage>
        <taxon>Archaea</taxon>
        <taxon>Methanobacteriati</taxon>
        <taxon>Methanobacteriota</taxon>
        <taxon>Stenosarchaea group</taxon>
        <taxon>Halobacteria</taxon>
        <taxon>Halobacteriales</taxon>
        <taxon>Natrialbaceae</taxon>
        <taxon>Natrinema</taxon>
    </lineage>
</organism>
<sequence length="323" mass="36278">MEYTTLGSTGMTVSRICLGCMSFGTGQEWMLDPDESQALIDRAIDLGINFFDTANVYSTGESEAILGEALEGYDRDSQVVATKVFAEMDSDNPNASGLSRKAIEQELAASLERLGMETIDLYQTHRWDYETPIEQTLRALDDAVRRGQVRYVGTSSMWAHQFAEALQTSDTLDLERFATMQNHYNVLYREEEREMLPLCEKENVGVVPWSPLARGVAARSHQDIESTTRGRTDKYLEQMSYLQGGGEEINERVQELADEKGVSMAQISLAWLLHKDWVDAPIVGTTSVEHLEDAVEALEIDLTESEMEYLEDPYEPLPVAGHE</sequence>
<name>A0A7D5GUC1_9EURY</name>
<evidence type="ECO:0000259" key="2">
    <source>
        <dbReference type="Pfam" id="PF00248"/>
    </source>
</evidence>
<keyword evidence="1" id="KW-0560">Oxidoreductase</keyword>
<proteinExistence type="predicted"/>
<dbReference type="RefSeq" id="WP_179263316.1">
    <property type="nucleotide sequence ID" value="NZ_CP058601.1"/>
</dbReference>
<dbReference type="OrthoDB" id="7236at2157"/>
<dbReference type="KEGG" id="haly:HYG82_18200"/>
<protein>
    <submittedName>
        <fullName evidence="3">Aldo/keto reductase</fullName>
    </submittedName>
</protein>
<accession>A0A7D5GUC1</accession>
<dbReference type="Gene3D" id="3.20.20.100">
    <property type="entry name" value="NADP-dependent oxidoreductase domain"/>
    <property type="match status" value="1"/>
</dbReference>
<keyword evidence="4" id="KW-1185">Reference proteome</keyword>
<gene>
    <name evidence="3" type="ORF">HYG82_18200</name>
</gene>
<dbReference type="FunFam" id="3.20.20.100:FF:000004">
    <property type="entry name" value="Oxidoreductase, aldo/keto reductase"/>
    <property type="match status" value="1"/>
</dbReference>
<reference evidence="3 4" key="1">
    <citation type="submission" date="2020-07" db="EMBL/GenBank/DDBJ databases">
        <authorList>
            <person name="Cui H."/>
        </authorList>
    </citation>
    <scope>NUCLEOTIDE SEQUENCE [LARGE SCALE GENOMIC DNA]</scope>
    <source>
        <strain evidence="3 4">YPL8</strain>
    </source>
</reference>
<dbReference type="GeneID" id="56035265"/>
<dbReference type="CDD" id="cd19079">
    <property type="entry name" value="AKR_EcYajO-like"/>
    <property type="match status" value="1"/>
</dbReference>
<evidence type="ECO:0000313" key="3">
    <source>
        <dbReference type="EMBL" id="QLG50629.1"/>
    </source>
</evidence>